<evidence type="ECO:0000313" key="3">
    <source>
        <dbReference type="Proteomes" id="UP001501523"/>
    </source>
</evidence>
<sequence length="134" mass="15513">MKYRVMGFFALAVLAMGTAQADTRATQQKSLDKYTPYLKAPVDGFTFWSLYKWRLVGPQKVVVWSTIKDAYLLTVEANCPKLEWAHGIGLTSQQSHQVSKRLDYVTIARDRCRIEEIRPIDTARMEEEQRAKRK</sequence>
<protein>
    <submittedName>
        <fullName evidence="2">Uncharacterized protein</fullName>
    </submittedName>
</protein>
<gene>
    <name evidence="2" type="ORF">GCM10009105_34760</name>
</gene>
<feature type="chain" id="PRO_5047318597" evidence="1">
    <location>
        <begin position="22"/>
        <end position="134"/>
    </location>
</feature>
<evidence type="ECO:0000256" key="1">
    <source>
        <dbReference type="SAM" id="SignalP"/>
    </source>
</evidence>
<dbReference type="EMBL" id="BAAAEU010000025">
    <property type="protein sequence ID" value="GAA0723083.1"/>
    <property type="molecule type" value="Genomic_DNA"/>
</dbReference>
<organism evidence="2 3">
    <name type="scientific">Dokdonella soli</name>
    <dbReference type="NCBI Taxonomy" id="529810"/>
    <lineage>
        <taxon>Bacteria</taxon>
        <taxon>Pseudomonadati</taxon>
        <taxon>Pseudomonadota</taxon>
        <taxon>Gammaproteobacteria</taxon>
        <taxon>Lysobacterales</taxon>
        <taxon>Rhodanobacteraceae</taxon>
        <taxon>Dokdonella</taxon>
    </lineage>
</organism>
<proteinExistence type="predicted"/>
<dbReference type="Proteomes" id="UP001501523">
    <property type="component" value="Unassembled WGS sequence"/>
</dbReference>
<keyword evidence="3" id="KW-1185">Reference proteome</keyword>
<feature type="signal peptide" evidence="1">
    <location>
        <begin position="1"/>
        <end position="21"/>
    </location>
</feature>
<dbReference type="InterPro" id="IPR045500">
    <property type="entry name" value="DUF6491"/>
</dbReference>
<keyword evidence="1" id="KW-0732">Signal</keyword>
<dbReference type="RefSeq" id="WP_343793535.1">
    <property type="nucleotide sequence ID" value="NZ_BAAAEU010000025.1"/>
</dbReference>
<accession>A0ABP3U6H7</accession>
<evidence type="ECO:0000313" key="2">
    <source>
        <dbReference type="EMBL" id="GAA0723083.1"/>
    </source>
</evidence>
<comment type="caution">
    <text evidence="2">The sequence shown here is derived from an EMBL/GenBank/DDBJ whole genome shotgun (WGS) entry which is preliminary data.</text>
</comment>
<dbReference type="Pfam" id="PF20101">
    <property type="entry name" value="DUF6491"/>
    <property type="match status" value="1"/>
</dbReference>
<name>A0ABP3U6H7_9GAMM</name>
<reference evidence="3" key="1">
    <citation type="journal article" date="2019" name="Int. J. Syst. Evol. Microbiol.">
        <title>The Global Catalogue of Microorganisms (GCM) 10K type strain sequencing project: providing services to taxonomists for standard genome sequencing and annotation.</title>
        <authorList>
            <consortium name="The Broad Institute Genomics Platform"/>
            <consortium name="The Broad Institute Genome Sequencing Center for Infectious Disease"/>
            <person name="Wu L."/>
            <person name="Ma J."/>
        </authorList>
    </citation>
    <scope>NUCLEOTIDE SEQUENCE [LARGE SCALE GENOMIC DNA]</scope>
    <source>
        <strain evidence="3">JCM 15421</strain>
    </source>
</reference>